<accession>C8X293</accession>
<dbReference type="Pfam" id="PF13614">
    <property type="entry name" value="AAA_31"/>
    <property type="match status" value="1"/>
</dbReference>
<dbReference type="Gene3D" id="3.40.50.300">
    <property type="entry name" value="P-loop containing nucleotide triphosphate hydrolases"/>
    <property type="match status" value="1"/>
</dbReference>
<evidence type="ECO:0000259" key="1">
    <source>
        <dbReference type="Pfam" id="PF13614"/>
    </source>
</evidence>
<dbReference type="PANTHER" id="PTHR13696:SF52">
    <property type="entry name" value="PARA FAMILY PROTEIN CT_582"/>
    <property type="match status" value="1"/>
</dbReference>
<gene>
    <name evidence="2" type="ordered locus">Dret_1128</name>
</gene>
<dbReference type="SUPFAM" id="SSF52540">
    <property type="entry name" value="P-loop containing nucleoside triphosphate hydrolases"/>
    <property type="match status" value="1"/>
</dbReference>
<organism evidence="2 3">
    <name type="scientific">Desulfohalobium retbaense (strain ATCC 49708 / DSM 5692 / JCM 16813 / HR100)</name>
    <dbReference type="NCBI Taxonomy" id="485915"/>
    <lineage>
        <taxon>Bacteria</taxon>
        <taxon>Pseudomonadati</taxon>
        <taxon>Thermodesulfobacteriota</taxon>
        <taxon>Desulfovibrionia</taxon>
        <taxon>Desulfovibrionales</taxon>
        <taxon>Desulfohalobiaceae</taxon>
        <taxon>Desulfohalobium</taxon>
    </lineage>
</organism>
<keyword evidence="3" id="KW-1185">Reference proteome</keyword>
<dbReference type="KEGG" id="drt:Dret_1128"/>
<dbReference type="CDD" id="cd02042">
    <property type="entry name" value="ParAB_family"/>
    <property type="match status" value="1"/>
</dbReference>
<dbReference type="Proteomes" id="UP000001052">
    <property type="component" value="Chromosome"/>
</dbReference>
<dbReference type="PIRSF" id="PIRSF009320">
    <property type="entry name" value="Nuc_binding_HP_1000"/>
    <property type="match status" value="1"/>
</dbReference>
<dbReference type="OrthoDB" id="9815116at2"/>
<dbReference type="STRING" id="485915.Dret_1128"/>
<reference evidence="3" key="1">
    <citation type="submission" date="2009-09" db="EMBL/GenBank/DDBJ databases">
        <title>The complete chromosome of Desulfohalobium retbaense DSM 5692.</title>
        <authorList>
            <consortium name="US DOE Joint Genome Institute (JGI-PGF)"/>
            <person name="Lucas S."/>
            <person name="Copeland A."/>
            <person name="Lapidus A."/>
            <person name="Glavina del Rio T."/>
            <person name="Dalin E."/>
            <person name="Tice H."/>
            <person name="Bruce D."/>
            <person name="Goodwin L."/>
            <person name="Pitluck S."/>
            <person name="Kyrpides N."/>
            <person name="Mavromatis K."/>
            <person name="Ivanova N."/>
            <person name="Mikhailova N."/>
            <person name="Munk A.C."/>
            <person name="Brettin T."/>
            <person name="Detter J.C."/>
            <person name="Han C."/>
            <person name="Tapia R."/>
            <person name="Larimer F."/>
            <person name="Land M."/>
            <person name="Hauser L."/>
            <person name="Markowitz V."/>
            <person name="Cheng J.-F."/>
            <person name="Hugenholtz P."/>
            <person name="Woyke T."/>
            <person name="Wu D."/>
            <person name="Spring S."/>
            <person name="Klenk H.-P."/>
            <person name="Eisen J.A."/>
        </authorList>
    </citation>
    <scope>NUCLEOTIDE SEQUENCE [LARGE SCALE GENOMIC DNA]</scope>
    <source>
        <strain evidence="3">DSM 5692</strain>
    </source>
</reference>
<dbReference type="eggNOG" id="COG1192">
    <property type="taxonomic scope" value="Bacteria"/>
</dbReference>
<dbReference type="InterPro" id="IPR025669">
    <property type="entry name" value="AAA_dom"/>
</dbReference>
<dbReference type="InterPro" id="IPR027417">
    <property type="entry name" value="P-loop_NTPase"/>
</dbReference>
<name>C8X293_DESRD</name>
<protein>
    <submittedName>
        <fullName evidence="2">Cobyrinic acid ac-diamide synthase</fullName>
    </submittedName>
</protein>
<dbReference type="RefSeq" id="WP_015751567.1">
    <property type="nucleotide sequence ID" value="NC_013223.1"/>
</dbReference>
<sequence length="261" mass="28704">MPSFAVVNQKGGVGKTTACCNLAAGLARQGRRVLLVDLDPQAHLSLSLFPAVATDAGVPTLADLVHRRATLDQVLQRGENLDLIPAGPALGTLEGETTRQAWWDLVREHVAPLTDGYDSIFFDCPPTLGFLAVNGMVAARNILVPLQPEYLALQSLSSLAKTISVLRRDIEPHLSLSAIFLNGFDKRRRLHREIQRLVRAHFPEQLMEATVRKTTALAEAPSFGQDIFRYAPKSNGAWDFAALCREFERRFNHAEGFPPGT</sequence>
<dbReference type="FunFam" id="3.40.50.300:FF:000285">
    <property type="entry name" value="Sporulation initiation inhibitor Soj"/>
    <property type="match status" value="1"/>
</dbReference>
<proteinExistence type="predicted"/>
<evidence type="ECO:0000313" key="3">
    <source>
        <dbReference type="Proteomes" id="UP000001052"/>
    </source>
</evidence>
<dbReference type="InterPro" id="IPR050678">
    <property type="entry name" value="DNA_Partitioning_ATPase"/>
</dbReference>
<dbReference type="PANTHER" id="PTHR13696">
    <property type="entry name" value="P-LOOP CONTAINING NUCLEOSIDE TRIPHOSPHATE HYDROLASE"/>
    <property type="match status" value="1"/>
</dbReference>
<dbReference type="AlphaFoldDB" id="C8X293"/>
<reference evidence="2 3" key="2">
    <citation type="journal article" date="2010" name="Stand. Genomic Sci.">
        <title>Complete genome sequence of Desulfohalobium retbaense type strain (HR(100)).</title>
        <authorList>
            <person name="Spring S."/>
            <person name="Nolan M."/>
            <person name="Lapidus A."/>
            <person name="Glavina Del Rio T."/>
            <person name="Copeland A."/>
            <person name="Tice H."/>
            <person name="Cheng J.F."/>
            <person name="Lucas S."/>
            <person name="Land M."/>
            <person name="Chen F."/>
            <person name="Bruce D."/>
            <person name="Goodwin L."/>
            <person name="Pitluck S."/>
            <person name="Ivanova N."/>
            <person name="Mavromatis K."/>
            <person name="Mikhailova N."/>
            <person name="Pati A."/>
            <person name="Chen A."/>
            <person name="Palaniappan K."/>
            <person name="Hauser L."/>
            <person name="Chang Y.J."/>
            <person name="Jeffries C.D."/>
            <person name="Munk C."/>
            <person name="Kiss H."/>
            <person name="Chain P."/>
            <person name="Han C."/>
            <person name="Brettin T."/>
            <person name="Detter J.C."/>
            <person name="Schuler E."/>
            <person name="Goker M."/>
            <person name="Rohde M."/>
            <person name="Bristow J."/>
            <person name="Eisen J.A."/>
            <person name="Markowitz V."/>
            <person name="Hugenholtz P."/>
            <person name="Kyrpides N.C."/>
            <person name="Klenk H.P."/>
        </authorList>
    </citation>
    <scope>NUCLEOTIDE SEQUENCE [LARGE SCALE GENOMIC DNA]</scope>
    <source>
        <strain evidence="2 3">DSM 5692</strain>
    </source>
</reference>
<dbReference type="HOGENOM" id="CLU_037612_1_4_7"/>
<feature type="domain" description="AAA" evidence="1">
    <location>
        <begin position="4"/>
        <end position="175"/>
    </location>
</feature>
<dbReference type="EMBL" id="CP001734">
    <property type="protein sequence ID" value="ACV68416.1"/>
    <property type="molecule type" value="Genomic_DNA"/>
</dbReference>
<evidence type="ECO:0000313" key="2">
    <source>
        <dbReference type="EMBL" id="ACV68416.1"/>
    </source>
</evidence>